<keyword evidence="4" id="KW-1185">Reference proteome</keyword>
<dbReference type="SUPFAM" id="SSF74853">
    <property type="entry name" value="Lamin A/C globular tail domain"/>
    <property type="match status" value="1"/>
</dbReference>
<dbReference type="Proteomes" id="UP001596432">
    <property type="component" value="Unassembled WGS sequence"/>
</dbReference>
<protein>
    <submittedName>
        <fullName evidence="3">Lamin tail domain-containing protein</fullName>
    </submittedName>
</protein>
<feature type="domain" description="LTD" evidence="2">
    <location>
        <begin position="136"/>
        <end position="262"/>
    </location>
</feature>
<dbReference type="Pfam" id="PF00932">
    <property type="entry name" value="LTD"/>
    <property type="match status" value="1"/>
</dbReference>
<dbReference type="Gene3D" id="2.60.40.1260">
    <property type="entry name" value="Lamin Tail domain"/>
    <property type="match status" value="1"/>
</dbReference>
<dbReference type="InterPro" id="IPR036415">
    <property type="entry name" value="Lamin_tail_dom_sf"/>
</dbReference>
<evidence type="ECO:0000313" key="3">
    <source>
        <dbReference type="EMBL" id="MFC7142141.1"/>
    </source>
</evidence>
<name>A0ABD5Y5J1_9EURY</name>
<feature type="compositionally biased region" description="Basic and acidic residues" evidence="1">
    <location>
        <begin position="95"/>
        <end position="104"/>
    </location>
</feature>
<organism evidence="3 4">
    <name type="scientific">Halosimplex aquaticum</name>
    <dbReference type="NCBI Taxonomy" id="3026162"/>
    <lineage>
        <taxon>Archaea</taxon>
        <taxon>Methanobacteriati</taxon>
        <taxon>Methanobacteriota</taxon>
        <taxon>Stenosarchaea group</taxon>
        <taxon>Halobacteria</taxon>
        <taxon>Halobacteriales</taxon>
        <taxon>Haloarculaceae</taxon>
        <taxon>Halosimplex</taxon>
    </lineage>
</organism>
<dbReference type="InterPro" id="IPR001322">
    <property type="entry name" value="Lamin_tail_dom"/>
</dbReference>
<dbReference type="GeneID" id="78822475"/>
<dbReference type="AlphaFoldDB" id="A0ABD5Y5J1"/>
<comment type="caution">
    <text evidence="3">The sequence shown here is derived from an EMBL/GenBank/DDBJ whole genome shotgun (WGS) entry which is preliminary data.</text>
</comment>
<feature type="region of interest" description="Disordered" evidence="1">
    <location>
        <begin position="80"/>
        <end position="146"/>
    </location>
</feature>
<proteinExistence type="predicted"/>
<gene>
    <name evidence="3" type="ORF">ACFQMA_20175</name>
</gene>
<dbReference type="EMBL" id="JBHTAS010000001">
    <property type="protein sequence ID" value="MFC7142141.1"/>
    <property type="molecule type" value="Genomic_DNA"/>
</dbReference>
<reference evidence="3 4" key="1">
    <citation type="journal article" date="2019" name="Int. J. Syst. Evol. Microbiol.">
        <title>The Global Catalogue of Microorganisms (GCM) 10K type strain sequencing project: providing services to taxonomists for standard genome sequencing and annotation.</title>
        <authorList>
            <consortium name="The Broad Institute Genomics Platform"/>
            <consortium name="The Broad Institute Genome Sequencing Center for Infectious Disease"/>
            <person name="Wu L."/>
            <person name="Ma J."/>
        </authorList>
    </citation>
    <scope>NUCLEOTIDE SEQUENCE [LARGE SCALE GENOMIC DNA]</scope>
    <source>
        <strain evidence="3 4">XZYJT29</strain>
    </source>
</reference>
<accession>A0ABD5Y5J1</accession>
<evidence type="ECO:0000259" key="2">
    <source>
        <dbReference type="PROSITE" id="PS51841"/>
    </source>
</evidence>
<dbReference type="RefSeq" id="WP_274323212.1">
    <property type="nucleotide sequence ID" value="NZ_CP118158.1"/>
</dbReference>
<evidence type="ECO:0000313" key="4">
    <source>
        <dbReference type="Proteomes" id="UP001596432"/>
    </source>
</evidence>
<evidence type="ECO:0000256" key="1">
    <source>
        <dbReference type="SAM" id="MobiDB-lite"/>
    </source>
</evidence>
<dbReference type="PROSITE" id="PS51841">
    <property type="entry name" value="LTD"/>
    <property type="match status" value="1"/>
</dbReference>
<sequence>MSEHSDAGAWRTTRDHEEIQEWAAAHDAVPVDRGASQPDLAFVPVPADGMTWSRFFGVFDSENLVFRYRPDADEVASNYEFVSREGGDEGAPLADETRRTDGPDTGHLSQSDTGGSEPVTDAQDDDGDAGVASKAPTADHVRGPTPAADNLVLDAVHEHRPGLGDSQDEHVSLENAGDDPLDLSGWRLRNGEGRTFEFPEGATLDPGETVRVHSGDGRDETNDYYWGSDDTVWSTRGGTVVVETPDGRRALEADYKSGSDTE</sequence>